<dbReference type="AlphaFoldDB" id="A0A2I0ATX6"/>
<proteinExistence type="predicted"/>
<name>A0A2I0ATX6_9ASPA</name>
<evidence type="ECO:0000313" key="3">
    <source>
        <dbReference type="Proteomes" id="UP000236161"/>
    </source>
</evidence>
<reference evidence="2 3" key="1">
    <citation type="journal article" date="2017" name="Nature">
        <title>The Apostasia genome and the evolution of orchids.</title>
        <authorList>
            <person name="Zhang G.Q."/>
            <person name="Liu K.W."/>
            <person name="Li Z."/>
            <person name="Lohaus R."/>
            <person name="Hsiao Y.Y."/>
            <person name="Niu S.C."/>
            <person name="Wang J.Y."/>
            <person name="Lin Y.C."/>
            <person name="Xu Q."/>
            <person name="Chen L.J."/>
            <person name="Yoshida K."/>
            <person name="Fujiwara S."/>
            <person name="Wang Z.W."/>
            <person name="Zhang Y.Q."/>
            <person name="Mitsuda N."/>
            <person name="Wang M."/>
            <person name="Liu G.H."/>
            <person name="Pecoraro L."/>
            <person name="Huang H.X."/>
            <person name="Xiao X.J."/>
            <person name="Lin M."/>
            <person name="Wu X.Y."/>
            <person name="Wu W.L."/>
            <person name="Chen Y.Y."/>
            <person name="Chang S.B."/>
            <person name="Sakamoto S."/>
            <person name="Ohme-Takagi M."/>
            <person name="Yagi M."/>
            <person name="Zeng S.J."/>
            <person name="Shen C.Y."/>
            <person name="Yeh C.M."/>
            <person name="Luo Y.B."/>
            <person name="Tsai W.C."/>
            <person name="Van de Peer Y."/>
            <person name="Liu Z.J."/>
        </authorList>
    </citation>
    <scope>NUCLEOTIDE SEQUENCE [LARGE SCALE GENOMIC DNA]</scope>
    <source>
        <strain evidence="3">cv. Shenzhen</strain>
        <tissue evidence="2">Stem</tissue>
    </source>
</reference>
<protein>
    <submittedName>
        <fullName evidence="2">Uncharacterized protein</fullName>
    </submittedName>
</protein>
<dbReference type="Proteomes" id="UP000236161">
    <property type="component" value="Unassembled WGS sequence"/>
</dbReference>
<evidence type="ECO:0000313" key="2">
    <source>
        <dbReference type="EMBL" id="PKA59005.1"/>
    </source>
</evidence>
<gene>
    <name evidence="2" type="ORF">AXF42_Ash001098</name>
</gene>
<dbReference type="STRING" id="1088818.A0A2I0ATX6"/>
<organism evidence="2 3">
    <name type="scientific">Apostasia shenzhenica</name>
    <dbReference type="NCBI Taxonomy" id="1088818"/>
    <lineage>
        <taxon>Eukaryota</taxon>
        <taxon>Viridiplantae</taxon>
        <taxon>Streptophyta</taxon>
        <taxon>Embryophyta</taxon>
        <taxon>Tracheophyta</taxon>
        <taxon>Spermatophyta</taxon>
        <taxon>Magnoliopsida</taxon>
        <taxon>Liliopsida</taxon>
        <taxon>Asparagales</taxon>
        <taxon>Orchidaceae</taxon>
        <taxon>Apostasioideae</taxon>
        <taxon>Apostasia</taxon>
    </lineage>
</organism>
<sequence length="187" mass="21119">MQSVKCEPNHTVLTILIAVVELESGGKQTFGTGPKDELRVLRADEGTTTTTTTKMVVGFSQTKRSIGEEEGFHLPEFNELVIKEFEECDAAVRELESQLKINTVETKLSYLKIESLQAENQRLQAQFLDHSKEVNKLESAKEREGKSETDDLEVERRMKRLKDLEEKDANMVAVSLSLAEENLDFLA</sequence>
<feature type="coiled-coil region" evidence="1">
    <location>
        <begin position="113"/>
        <end position="140"/>
    </location>
</feature>
<dbReference type="OrthoDB" id="1870283at2759"/>
<evidence type="ECO:0000256" key="1">
    <source>
        <dbReference type="SAM" id="Coils"/>
    </source>
</evidence>
<dbReference type="EMBL" id="KZ451950">
    <property type="protein sequence ID" value="PKA59005.1"/>
    <property type="molecule type" value="Genomic_DNA"/>
</dbReference>
<accession>A0A2I0ATX6</accession>
<keyword evidence="3" id="KW-1185">Reference proteome</keyword>
<keyword evidence="1" id="KW-0175">Coiled coil</keyword>